<protein>
    <recommendedName>
        <fullName evidence="3">Co-chaperonin GroES</fullName>
    </recommendedName>
    <alternativeName>
        <fullName evidence="3">10 kDa chaperonin</fullName>
    </alternativeName>
    <alternativeName>
        <fullName evidence="3">Chaperonin-10</fullName>
        <shortName evidence="3">Cpn10</shortName>
    </alternativeName>
</protein>
<dbReference type="GO" id="GO:0005524">
    <property type="term" value="F:ATP binding"/>
    <property type="evidence" value="ECO:0007669"/>
    <property type="project" value="InterPro"/>
</dbReference>
<evidence type="ECO:0000256" key="2">
    <source>
        <dbReference type="ARBA" id="ARBA00023186"/>
    </source>
</evidence>
<dbReference type="SUPFAM" id="SSF50129">
    <property type="entry name" value="GroES-like"/>
    <property type="match status" value="1"/>
</dbReference>
<dbReference type="AlphaFoldDB" id="A0A0X8H1D4"/>
<dbReference type="NCBIfam" id="NF001531">
    <property type="entry name" value="PRK00364.2-2"/>
    <property type="match status" value="1"/>
</dbReference>
<dbReference type="InterPro" id="IPR037124">
    <property type="entry name" value="Chaperonin_GroES_sf"/>
</dbReference>
<dbReference type="OrthoDB" id="9806791at2"/>
<dbReference type="NCBIfam" id="NF001533">
    <property type="entry name" value="PRK00364.2-4"/>
    <property type="match status" value="1"/>
</dbReference>
<evidence type="ECO:0000256" key="1">
    <source>
        <dbReference type="ARBA" id="ARBA00006975"/>
    </source>
</evidence>
<dbReference type="CDD" id="cd00320">
    <property type="entry name" value="cpn10"/>
    <property type="match status" value="1"/>
</dbReference>
<dbReference type="GO" id="GO:0044183">
    <property type="term" value="F:protein folding chaperone"/>
    <property type="evidence" value="ECO:0007669"/>
    <property type="project" value="InterPro"/>
</dbReference>
<keyword evidence="2 3" id="KW-0143">Chaperone</keyword>
<sequence length="97" mass="10852">MIKPLYDRVLLEKVEVKAQTESGILLPESSKEQPNLAKVIAVGEGKRTKDGTLIPMGVKVNDTVIYKQFAASDVKYEQKDYLIVEMKDILAVVEEDV</sequence>
<dbReference type="GO" id="GO:0051087">
    <property type="term" value="F:protein-folding chaperone binding"/>
    <property type="evidence" value="ECO:0007669"/>
    <property type="project" value="TreeGrafter"/>
</dbReference>
<gene>
    <name evidence="3" type="primary">groES</name>
    <name evidence="3" type="synonym">groS</name>
    <name evidence="5" type="ORF">AOC36_09835</name>
</gene>
<dbReference type="RefSeq" id="WP_067633802.1">
    <property type="nucleotide sequence ID" value="NZ_CP013213.1"/>
</dbReference>
<dbReference type="PRINTS" id="PR00297">
    <property type="entry name" value="CHAPERONIN10"/>
</dbReference>
<dbReference type="FunFam" id="2.30.33.40:FF:000001">
    <property type="entry name" value="10 kDa chaperonin"/>
    <property type="match status" value="1"/>
</dbReference>
<keyword evidence="6" id="KW-1185">Reference proteome</keyword>
<dbReference type="KEGG" id="erl:AOC36_09835"/>
<reference evidence="5 6" key="1">
    <citation type="submission" date="2015-10" db="EMBL/GenBank/DDBJ databases">
        <title>Erysipelothrix larvae sp. LV19 isolated from the larval gut of the rhinoceros beetle, Trypoxylus dichotomus.</title>
        <authorList>
            <person name="Lim S."/>
            <person name="Kim B.-C."/>
        </authorList>
    </citation>
    <scope>NUCLEOTIDE SEQUENCE [LARGE SCALE GENOMIC DNA]</scope>
    <source>
        <strain evidence="5 6">LV19</strain>
    </source>
</reference>
<proteinExistence type="inferred from homology"/>
<dbReference type="SMART" id="SM00883">
    <property type="entry name" value="Cpn10"/>
    <property type="match status" value="1"/>
</dbReference>
<evidence type="ECO:0000256" key="4">
    <source>
        <dbReference type="RuleBase" id="RU000535"/>
    </source>
</evidence>
<dbReference type="InterPro" id="IPR018369">
    <property type="entry name" value="Chaprnonin_Cpn10_CS"/>
</dbReference>
<evidence type="ECO:0000256" key="3">
    <source>
        <dbReference type="HAMAP-Rule" id="MF_00580"/>
    </source>
</evidence>
<comment type="similarity">
    <text evidence="1 3 4">Belongs to the GroES chaperonin family.</text>
</comment>
<accession>A0A0X8H1D4</accession>
<name>A0A0X8H1D4_9FIRM</name>
<comment type="subunit">
    <text evidence="3">Heptamer of 7 subunits arranged in a ring. Interacts with the chaperonin GroEL.</text>
</comment>
<organism evidence="5 6">
    <name type="scientific">Erysipelothrix larvae</name>
    <dbReference type="NCBI Taxonomy" id="1514105"/>
    <lineage>
        <taxon>Bacteria</taxon>
        <taxon>Bacillati</taxon>
        <taxon>Bacillota</taxon>
        <taxon>Erysipelotrichia</taxon>
        <taxon>Erysipelotrichales</taxon>
        <taxon>Erysipelotrichaceae</taxon>
        <taxon>Erysipelothrix</taxon>
    </lineage>
</organism>
<dbReference type="PANTHER" id="PTHR10772:SF63">
    <property type="entry name" value="20 KDA CHAPERONIN, CHLOROPLASTIC"/>
    <property type="match status" value="1"/>
</dbReference>
<dbReference type="InterPro" id="IPR011032">
    <property type="entry name" value="GroES-like_sf"/>
</dbReference>
<dbReference type="PROSITE" id="PS00681">
    <property type="entry name" value="CHAPERONINS_CPN10"/>
    <property type="match status" value="1"/>
</dbReference>
<dbReference type="GO" id="GO:0046872">
    <property type="term" value="F:metal ion binding"/>
    <property type="evidence" value="ECO:0007669"/>
    <property type="project" value="TreeGrafter"/>
</dbReference>
<dbReference type="GO" id="GO:0005737">
    <property type="term" value="C:cytoplasm"/>
    <property type="evidence" value="ECO:0007669"/>
    <property type="project" value="UniProtKB-SubCell"/>
</dbReference>
<dbReference type="Pfam" id="PF00166">
    <property type="entry name" value="Cpn10"/>
    <property type="match status" value="1"/>
</dbReference>
<evidence type="ECO:0000313" key="6">
    <source>
        <dbReference type="Proteomes" id="UP000063781"/>
    </source>
</evidence>
<dbReference type="STRING" id="1514105.AOC36_09835"/>
<dbReference type="Gene3D" id="2.30.33.40">
    <property type="entry name" value="GroES chaperonin"/>
    <property type="match status" value="1"/>
</dbReference>
<dbReference type="InterPro" id="IPR020818">
    <property type="entry name" value="Chaperonin_GroES"/>
</dbReference>
<evidence type="ECO:0000313" key="5">
    <source>
        <dbReference type="EMBL" id="AMC94267.1"/>
    </source>
</evidence>
<comment type="function">
    <text evidence="3 4">Together with the chaperonin GroEL, plays an essential role in assisting protein folding. The GroEL-GroES system forms a nano-cage that allows encapsulation of the non-native substrate proteins and provides a physical environment optimized to promote and accelerate protein folding. GroES binds to the apical surface of the GroEL ring, thereby capping the opening of the GroEL channel.</text>
</comment>
<dbReference type="GO" id="GO:0051082">
    <property type="term" value="F:unfolded protein binding"/>
    <property type="evidence" value="ECO:0007669"/>
    <property type="project" value="TreeGrafter"/>
</dbReference>
<keyword evidence="3" id="KW-0963">Cytoplasm</keyword>
<dbReference type="Proteomes" id="UP000063781">
    <property type="component" value="Chromosome"/>
</dbReference>
<dbReference type="EMBL" id="CP013213">
    <property type="protein sequence ID" value="AMC94267.1"/>
    <property type="molecule type" value="Genomic_DNA"/>
</dbReference>
<dbReference type="HAMAP" id="MF_00580">
    <property type="entry name" value="CH10"/>
    <property type="match status" value="1"/>
</dbReference>
<dbReference type="PANTHER" id="PTHR10772">
    <property type="entry name" value="10 KDA HEAT SHOCK PROTEIN"/>
    <property type="match status" value="1"/>
</dbReference>
<comment type="subcellular location">
    <subcellularLocation>
        <location evidence="3">Cytoplasm</location>
    </subcellularLocation>
</comment>